<protein>
    <submittedName>
        <fullName evidence="3">DUF2341 domain-containing protein</fullName>
    </submittedName>
</protein>
<sequence>MKYSRLFATTLFLALCTLFSNTSFSAEWWDADYDYRQALDITTAGYGVSADYSTKVTLDLGSLVTDGKIRADYNDVRVVFHDGTTYTELDRHIRNGSSGSEIWFAMQEGQSANTTVTGKYYLYYGNTEATSAPTNYSNIYMMYDGFSGTSLSSNWHGSTSSYSVSNGSLVIPNTNGGGLVIYTDAYQHNSVREYSLKLTALSPGQLYVHTLADTTANNDWGSGNRVVHDVDPAGTVNNNIREAPLQFYWTHSTSQFEVFQDVFYNNTEWYYAGSSYESLALKSTDAPTNTIATRTFKINSQHTKQVWYMDYVLIRDYVPVEPSVTFMSEESNLIPEPVSIILLGISVLYLKIRRR</sequence>
<dbReference type="InterPro" id="IPR018765">
    <property type="entry name" value="DUF2341"/>
</dbReference>
<dbReference type="EMBL" id="QZJZ01000105">
    <property type="protein sequence ID" value="RJP55890.1"/>
    <property type="molecule type" value="Genomic_DNA"/>
</dbReference>
<accession>A0A3A4QV72</accession>
<evidence type="ECO:0000313" key="4">
    <source>
        <dbReference type="Proteomes" id="UP000266426"/>
    </source>
</evidence>
<evidence type="ECO:0000313" key="3">
    <source>
        <dbReference type="EMBL" id="RJP55890.1"/>
    </source>
</evidence>
<feature type="signal peptide" evidence="1">
    <location>
        <begin position="1"/>
        <end position="25"/>
    </location>
</feature>
<dbReference type="Proteomes" id="UP000266426">
    <property type="component" value="Unassembled WGS sequence"/>
</dbReference>
<keyword evidence="1" id="KW-0732">Signal</keyword>
<dbReference type="AlphaFoldDB" id="A0A3A4QV72"/>
<name>A0A3A4QV72_9BACT</name>
<dbReference type="Pfam" id="PF10102">
    <property type="entry name" value="DUF2341"/>
    <property type="match status" value="1"/>
</dbReference>
<organism evidence="3 4">
    <name type="scientific">Candidatus Auribacter fodinae</name>
    <dbReference type="NCBI Taxonomy" id="2093366"/>
    <lineage>
        <taxon>Bacteria</taxon>
        <taxon>Pseudomonadati</taxon>
        <taxon>Candidatus Auribacterota</taxon>
        <taxon>Candidatus Auribacteria</taxon>
        <taxon>Candidatus Auribacterales</taxon>
        <taxon>Candidatus Auribacteraceae</taxon>
        <taxon>Candidatus Auribacter</taxon>
    </lineage>
</organism>
<comment type="caution">
    <text evidence="3">The sequence shown here is derived from an EMBL/GenBank/DDBJ whole genome shotgun (WGS) entry which is preliminary data.</text>
</comment>
<feature type="domain" description="DUF2341" evidence="2">
    <location>
        <begin position="72"/>
        <end position="156"/>
    </location>
</feature>
<feature type="chain" id="PRO_5017239622" evidence="1">
    <location>
        <begin position="26"/>
        <end position="355"/>
    </location>
</feature>
<gene>
    <name evidence="3" type="ORF">C4541_13355</name>
</gene>
<proteinExistence type="predicted"/>
<evidence type="ECO:0000259" key="2">
    <source>
        <dbReference type="Pfam" id="PF10102"/>
    </source>
</evidence>
<reference evidence="3 4" key="1">
    <citation type="journal article" date="2017" name="ISME J.">
        <title>Energy and carbon metabolisms in a deep terrestrial subsurface fluid microbial community.</title>
        <authorList>
            <person name="Momper L."/>
            <person name="Jungbluth S.P."/>
            <person name="Lee M.D."/>
            <person name="Amend J.P."/>
        </authorList>
    </citation>
    <scope>NUCLEOTIDE SEQUENCE [LARGE SCALE GENOMIC DNA]</scope>
    <source>
        <strain evidence="3">SURF_26</strain>
    </source>
</reference>
<evidence type="ECO:0000256" key="1">
    <source>
        <dbReference type="SAM" id="SignalP"/>
    </source>
</evidence>